<dbReference type="EC" id="3.4.-.-" evidence="3"/>
<accession>A0ABW5MXW5</accession>
<evidence type="ECO:0000313" key="4">
    <source>
        <dbReference type="Proteomes" id="UP001597526"/>
    </source>
</evidence>
<reference evidence="4" key="1">
    <citation type="journal article" date="2019" name="Int. J. Syst. Evol. Microbiol.">
        <title>The Global Catalogue of Microorganisms (GCM) 10K type strain sequencing project: providing services to taxonomists for standard genome sequencing and annotation.</title>
        <authorList>
            <consortium name="The Broad Institute Genomics Platform"/>
            <consortium name="The Broad Institute Genome Sequencing Center for Infectious Disease"/>
            <person name="Wu L."/>
            <person name="Ma J."/>
        </authorList>
    </citation>
    <scope>NUCLEOTIDE SEQUENCE [LARGE SCALE GENOMIC DNA]</scope>
    <source>
        <strain evidence="4">KCTC 52368</strain>
    </source>
</reference>
<comment type="caution">
    <text evidence="3">The sequence shown here is derived from an EMBL/GenBank/DDBJ whole genome shotgun (WGS) entry which is preliminary data.</text>
</comment>
<keyword evidence="3" id="KW-0378">Hydrolase</keyword>
<protein>
    <submittedName>
        <fullName evidence="3">CPBP family intramembrane glutamic endopeptidase</fullName>
        <ecNumber evidence="3">3.4.-.-</ecNumber>
    </submittedName>
</protein>
<dbReference type="GO" id="GO:0016787">
    <property type="term" value="F:hydrolase activity"/>
    <property type="evidence" value="ECO:0007669"/>
    <property type="project" value="UniProtKB-KW"/>
</dbReference>
<feature type="transmembrane region" description="Helical" evidence="1">
    <location>
        <begin position="27"/>
        <end position="48"/>
    </location>
</feature>
<keyword evidence="4" id="KW-1185">Reference proteome</keyword>
<dbReference type="InterPro" id="IPR003675">
    <property type="entry name" value="Rce1/LyrA-like_dom"/>
</dbReference>
<sequence>MLNEIFEFFKNPEYTELNEDNKTKTRLFFTLTAITVAFSLLLGMLAGLITSIVGYDYEGHAVMDLFEAYSPVLLFFLVVIVAPVIEEFIFRGPLGFFKNSKHFKYAFYTSVLLFGVIHIGNFQNIDDYYWLIPVLVAPQISAGIFLGFIRTKLGLVWSMLLHAAHNLILIGPFIIMKLLDIPFE</sequence>
<dbReference type="Pfam" id="PF02517">
    <property type="entry name" value="Rce1-like"/>
    <property type="match status" value="1"/>
</dbReference>
<organism evidence="3 4">
    <name type="scientific">Croceitalea marina</name>
    <dbReference type="NCBI Taxonomy" id="1775166"/>
    <lineage>
        <taxon>Bacteria</taxon>
        <taxon>Pseudomonadati</taxon>
        <taxon>Bacteroidota</taxon>
        <taxon>Flavobacteriia</taxon>
        <taxon>Flavobacteriales</taxon>
        <taxon>Flavobacteriaceae</taxon>
        <taxon>Croceitalea</taxon>
    </lineage>
</organism>
<feature type="transmembrane region" description="Helical" evidence="1">
    <location>
        <begin position="68"/>
        <end position="85"/>
    </location>
</feature>
<evidence type="ECO:0000259" key="2">
    <source>
        <dbReference type="Pfam" id="PF02517"/>
    </source>
</evidence>
<dbReference type="Proteomes" id="UP001597526">
    <property type="component" value="Unassembled WGS sequence"/>
</dbReference>
<feature type="domain" description="CAAX prenyl protease 2/Lysostaphin resistance protein A-like" evidence="2">
    <location>
        <begin position="70"/>
        <end position="168"/>
    </location>
</feature>
<name>A0ABW5MXW5_9FLAO</name>
<keyword evidence="1" id="KW-1133">Transmembrane helix</keyword>
<keyword evidence="1" id="KW-0472">Membrane</keyword>
<proteinExistence type="predicted"/>
<keyword evidence="1" id="KW-0812">Transmembrane</keyword>
<feature type="transmembrane region" description="Helical" evidence="1">
    <location>
        <begin position="155"/>
        <end position="175"/>
    </location>
</feature>
<evidence type="ECO:0000256" key="1">
    <source>
        <dbReference type="SAM" id="Phobius"/>
    </source>
</evidence>
<feature type="transmembrane region" description="Helical" evidence="1">
    <location>
        <begin position="128"/>
        <end position="148"/>
    </location>
</feature>
<dbReference type="EMBL" id="JBHULB010000011">
    <property type="protein sequence ID" value="MFD2587220.1"/>
    <property type="molecule type" value="Genomic_DNA"/>
</dbReference>
<dbReference type="RefSeq" id="WP_377766779.1">
    <property type="nucleotide sequence ID" value="NZ_JBHULB010000011.1"/>
</dbReference>
<gene>
    <name evidence="3" type="ORF">ACFSQJ_09780</name>
</gene>
<feature type="transmembrane region" description="Helical" evidence="1">
    <location>
        <begin position="105"/>
        <end position="122"/>
    </location>
</feature>
<evidence type="ECO:0000313" key="3">
    <source>
        <dbReference type="EMBL" id="MFD2587220.1"/>
    </source>
</evidence>